<dbReference type="PRINTS" id="PR00261">
    <property type="entry name" value="LDLRECEPTOR"/>
</dbReference>
<dbReference type="InterPro" id="IPR050778">
    <property type="entry name" value="Cueball_EGF_LRP_Nidogen"/>
</dbReference>
<evidence type="ECO:0000256" key="6">
    <source>
        <dbReference type="ARBA" id="ARBA00023157"/>
    </source>
</evidence>
<feature type="region of interest" description="Disordered" evidence="11">
    <location>
        <begin position="1603"/>
        <end position="1637"/>
    </location>
</feature>
<keyword evidence="3" id="KW-0254">Endocytosis</keyword>
<gene>
    <name evidence="15" type="ORF">OKIOD_LOCUS5243</name>
</gene>
<protein>
    <submittedName>
        <fullName evidence="15">Oidioi.mRNA.OKI2018_I69.XSR.g13685.t1.cds</fullName>
    </submittedName>
</protein>
<feature type="transmembrane region" description="Helical" evidence="12">
    <location>
        <begin position="1505"/>
        <end position="1527"/>
    </location>
</feature>
<dbReference type="SMART" id="SM00192">
    <property type="entry name" value="LDLa"/>
    <property type="match status" value="3"/>
</dbReference>
<dbReference type="CDD" id="cd00112">
    <property type="entry name" value="LDLa"/>
    <property type="match status" value="2"/>
</dbReference>
<dbReference type="InterPro" id="IPR036055">
    <property type="entry name" value="LDL_receptor-like_sf"/>
</dbReference>
<dbReference type="PROSITE" id="PS50068">
    <property type="entry name" value="LDLRA_2"/>
    <property type="match status" value="3"/>
</dbReference>
<comment type="caution">
    <text evidence="9">Lacks conserved residue(s) required for the propagation of feature annotation.</text>
</comment>
<keyword evidence="4" id="KW-0677">Repeat</keyword>
<evidence type="ECO:0000313" key="15">
    <source>
        <dbReference type="EMBL" id="CAG5094585.1"/>
    </source>
</evidence>
<evidence type="ECO:0000256" key="10">
    <source>
        <dbReference type="PROSITE-ProRule" id="PRU00461"/>
    </source>
</evidence>
<dbReference type="SUPFAM" id="SSF75011">
    <property type="entry name" value="3-carboxy-cis,cis-mucoante lactonizing enzyme"/>
    <property type="match status" value="1"/>
</dbReference>
<evidence type="ECO:0000256" key="1">
    <source>
        <dbReference type="ARBA" id="ARBA00004167"/>
    </source>
</evidence>
<keyword evidence="6 9" id="KW-1015">Disulfide bond</keyword>
<organism evidence="15 16">
    <name type="scientific">Oikopleura dioica</name>
    <name type="common">Tunicate</name>
    <dbReference type="NCBI Taxonomy" id="34765"/>
    <lineage>
        <taxon>Eukaryota</taxon>
        <taxon>Metazoa</taxon>
        <taxon>Chordata</taxon>
        <taxon>Tunicata</taxon>
        <taxon>Appendicularia</taxon>
        <taxon>Copelata</taxon>
        <taxon>Oikopleuridae</taxon>
        <taxon>Oikopleura</taxon>
    </lineage>
</organism>
<feature type="compositionally biased region" description="Polar residues" evidence="11">
    <location>
        <begin position="1605"/>
        <end position="1628"/>
    </location>
</feature>
<accession>A0ABN7SDR5</accession>
<feature type="chain" id="PRO_5045272579" evidence="13">
    <location>
        <begin position="20"/>
        <end position="1661"/>
    </location>
</feature>
<evidence type="ECO:0000256" key="9">
    <source>
        <dbReference type="PROSITE-ProRule" id="PRU00124"/>
    </source>
</evidence>
<feature type="domain" description="EGF-like" evidence="14">
    <location>
        <begin position="1337"/>
        <end position="1375"/>
    </location>
</feature>
<dbReference type="Pfam" id="PF00057">
    <property type="entry name" value="Ldl_recept_a"/>
    <property type="match status" value="2"/>
</dbReference>
<dbReference type="PANTHER" id="PTHR46513:SF13">
    <property type="entry name" value="EGF-LIKE DOMAIN-CONTAINING PROTEIN"/>
    <property type="match status" value="1"/>
</dbReference>
<keyword evidence="13" id="KW-0732">Signal</keyword>
<evidence type="ECO:0000256" key="2">
    <source>
        <dbReference type="ARBA" id="ARBA00022536"/>
    </source>
</evidence>
<dbReference type="SMART" id="SM00135">
    <property type="entry name" value="LY"/>
    <property type="match status" value="8"/>
</dbReference>
<feature type="signal peptide" evidence="13">
    <location>
        <begin position="1"/>
        <end position="19"/>
    </location>
</feature>
<evidence type="ECO:0000256" key="11">
    <source>
        <dbReference type="SAM" id="MobiDB-lite"/>
    </source>
</evidence>
<feature type="disulfide bond" evidence="9">
    <location>
        <begin position="1429"/>
        <end position="1447"/>
    </location>
</feature>
<dbReference type="InterPro" id="IPR002172">
    <property type="entry name" value="LDrepeatLR_classA_rpt"/>
</dbReference>
<feature type="disulfide bond" evidence="9">
    <location>
        <begin position="1480"/>
        <end position="1495"/>
    </location>
</feature>
<feature type="disulfide bond" evidence="9">
    <location>
        <begin position="1441"/>
        <end position="1456"/>
    </location>
</feature>
<dbReference type="Gene3D" id="2.40.128.620">
    <property type="match status" value="1"/>
</dbReference>
<dbReference type="PROSITE" id="PS51120">
    <property type="entry name" value="LDLRB"/>
    <property type="match status" value="1"/>
</dbReference>
<dbReference type="EMBL" id="OU015569">
    <property type="protein sequence ID" value="CAG5094585.1"/>
    <property type="molecule type" value="Genomic_DNA"/>
</dbReference>
<keyword evidence="12" id="KW-0812">Transmembrane</keyword>
<evidence type="ECO:0000256" key="3">
    <source>
        <dbReference type="ARBA" id="ARBA00022583"/>
    </source>
</evidence>
<dbReference type="PANTHER" id="PTHR46513">
    <property type="entry name" value="VITELLOGENIN RECEPTOR-LIKE PROTEIN-RELATED-RELATED"/>
    <property type="match status" value="1"/>
</dbReference>
<evidence type="ECO:0000256" key="7">
    <source>
        <dbReference type="ARBA" id="ARBA00023170"/>
    </source>
</evidence>
<evidence type="ECO:0000256" key="4">
    <source>
        <dbReference type="ARBA" id="ARBA00022737"/>
    </source>
</evidence>
<dbReference type="InterPro" id="IPR023415">
    <property type="entry name" value="LDLR_class-A_CS"/>
</dbReference>
<dbReference type="InterPro" id="IPR000742">
    <property type="entry name" value="EGF"/>
</dbReference>
<evidence type="ECO:0000259" key="14">
    <source>
        <dbReference type="SMART" id="SM00181"/>
    </source>
</evidence>
<evidence type="ECO:0000256" key="12">
    <source>
        <dbReference type="SAM" id="Phobius"/>
    </source>
</evidence>
<feature type="repeat" description="LDL-receptor class B" evidence="10">
    <location>
        <begin position="777"/>
        <end position="818"/>
    </location>
</feature>
<name>A0ABN7SDR5_OIKDI</name>
<proteinExistence type="predicted"/>
<sequence length="1661" mass="185703">MFGIIYLLGVALCTDLCHINEEKFVRLWDGEDFLLAADIDTITASPLNNDMEHRRLVEECRGIVAIDYIYSEKTIVWAESETAPPRINVYQTAKNEFWYFDLHEGSDIKSMAVDWVAKNVYWFDDTDEAIKVCSLFSCQALSDEEPKKKSCSCKTLLLKIQNQKASRDLVIDSHGSRLFFINENSLESVNLDGTNRQVLINSRDVVGNKISGLAMYDRNNLIYGSPELKIHKLNLITDTSQTAALPLSQTMLFSSKRFLSREMVEQTAERAGLSFILSLTSLSSSLQDPLANPCKDSQCSDLCLRSPTGFTCSCSAGLALYPNSTTLCREHPESFIILAKEQVLRRISLDTEEHEYMKLVEYGDSSRSITAVSIDPLFGKIYYSTVYSDEDGKSIGSTIHSVRIDGSNQVDLISDGLAEVEGLALDSQNQLIYWADKIMMHIEVAALTCRCNVRGCLHEHCRRIIVTSKDHKPDFQPRSIVAAHGYIFWTDIASCKIVRAHGSGGSQDVLRTYNTRTSHGCPNKISISDDGNKLFVIVRDLKIRVESYIEVLHNIIPELSPGAKIESQLFKRFPGRDFESIKVFKNSVFVVGQSAPLTEVNAGGQEKRFYGTGHLNSDVLDIQDLSVKIGKNEQICDFIQFAKPGNGRNCQCPDGLSNTLDTSSAGLGRSCKGPELDLLFLLLDDNDNRYKFHQLPIGDETSNDRSTEVHEFEQNNLREPSFDFHYKTDRIFFFAKEKFTTLYTAQRKKTGKFRKPVQITNVGLEGAVKLAVDWIGDSVYWTNNILHRVEQIVFDGSVRRTIVHDCDQPHAIAVDSSAGYIFYSDFSTSDDFASLSRVDMSGENKVSVLGPHSDYRQILSISLDIIKQEMYLLDEMKNSIVKVPYDGTTAEIVYSYQAETPSITSISFYHSVIYWSELKDRSSCELKSLQLRDYSNSRAKTIGKLSSKPLGLTVVAPQVGWGQCNIPRPSNYPQYKESICIAKPTEDEHIHKSENVCSTHFSLQYDICKAPKEFLIFAQEREISRVLLKHASDTTDQIIPIHGIGKTFSMAWDTYAGKGRFYWVDSDKDNQIFSSRGVGDAPVLFLPKERSYAKNIAIHELSGMIFWTLASRDDRNEEATICYAFLTEDGEGKGGKCLDEWTRSEHRSMMSNIWNNIRPDLIVIHQLTGTIIFTNDCKTSDESCQLIFTTNIFEVSSGRISAPTPCVVFEATPPVTAIAVYSPPEDPYLVKLFWSDEFKIYHKEFTIPRHRASICPDQGESKTLSLNCDIESKIIPNGIAIAEDELFWVDGSALKRSKVGQGQSCAPTQTVIDRELKNLTAIAIVRSNDRINDLRYECIHKNCSHFCVADSSLSSSVQCKCPPGLELMRNAKDCDKGKCGDKFTCGAGSGTSPDCIEQIYVCDGNSDCVDGSDESPNLCNRCLENEFSCGNGECIDSDKHCNGIPDCQDGSDERICPITCELNQNRCYDALKCYDVSEKCNGVDDCDDGSDEQDCPEPIDATAKIVIYIVAFFVFFLTIIIIIIVVLTRPRPITQEQNIHLQIIQPPPPLSHRSSMMPPPYHSHADSVYSAEYEVNVPLMAPPPSVISSGVAAPLRLPLSHRQRQQQFSHDTLSESSRGSGTGDSNPPSCKVNIRRLSQETDLIVPGSYAPCSTPIPTSEE</sequence>
<keyword evidence="7" id="KW-0675">Receptor</keyword>
<dbReference type="InterPro" id="IPR011042">
    <property type="entry name" value="6-blade_b-propeller_TolB-like"/>
</dbReference>
<dbReference type="SMART" id="SM00181">
    <property type="entry name" value="EGF"/>
    <property type="match status" value="2"/>
</dbReference>
<feature type="disulfide bond" evidence="9">
    <location>
        <begin position="1422"/>
        <end position="1434"/>
    </location>
</feature>
<keyword evidence="16" id="KW-1185">Reference proteome</keyword>
<keyword evidence="5 12" id="KW-0472">Membrane</keyword>
<reference evidence="15 16" key="1">
    <citation type="submission" date="2021-04" db="EMBL/GenBank/DDBJ databases">
        <authorList>
            <person name="Bliznina A."/>
        </authorList>
    </citation>
    <scope>NUCLEOTIDE SEQUENCE [LARGE SCALE GENOMIC DNA]</scope>
</reference>
<comment type="subcellular location">
    <subcellularLocation>
        <location evidence="1">Membrane</location>
        <topology evidence="1">Single-pass membrane protein</topology>
    </subcellularLocation>
</comment>
<evidence type="ECO:0000256" key="8">
    <source>
        <dbReference type="ARBA" id="ARBA00023180"/>
    </source>
</evidence>
<dbReference type="InterPro" id="IPR000033">
    <property type="entry name" value="LDLR_classB_rpt"/>
</dbReference>
<dbReference type="Gene3D" id="2.120.10.30">
    <property type="entry name" value="TolB, C-terminal domain"/>
    <property type="match status" value="4"/>
</dbReference>
<evidence type="ECO:0000313" key="16">
    <source>
        <dbReference type="Proteomes" id="UP001158576"/>
    </source>
</evidence>
<dbReference type="SUPFAM" id="SSF63825">
    <property type="entry name" value="YWTD domain"/>
    <property type="match status" value="2"/>
</dbReference>
<evidence type="ECO:0000256" key="13">
    <source>
        <dbReference type="SAM" id="SignalP"/>
    </source>
</evidence>
<dbReference type="PROSITE" id="PS01209">
    <property type="entry name" value="LDLRA_1"/>
    <property type="match status" value="2"/>
</dbReference>
<dbReference type="Gene3D" id="4.10.400.10">
    <property type="entry name" value="Low-density Lipoprotein Receptor"/>
    <property type="match status" value="2"/>
</dbReference>
<keyword evidence="2" id="KW-0245">EGF-like domain</keyword>
<dbReference type="SUPFAM" id="SSF57424">
    <property type="entry name" value="LDL receptor-like module"/>
    <property type="match status" value="3"/>
</dbReference>
<dbReference type="Proteomes" id="UP001158576">
    <property type="component" value="Chromosome XSR"/>
</dbReference>
<feature type="region of interest" description="Disordered" evidence="11">
    <location>
        <begin position="1642"/>
        <end position="1661"/>
    </location>
</feature>
<keyword evidence="12" id="KW-1133">Transmembrane helix</keyword>
<keyword evidence="8" id="KW-0325">Glycoprotein</keyword>
<feature type="domain" description="EGF-like" evidence="14">
    <location>
        <begin position="293"/>
        <end position="329"/>
    </location>
</feature>
<evidence type="ECO:0000256" key="5">
    <source>
        <dbReference type="ARBA" id="ARBA00023136"/>
    </source>
</evidence>